<comment type="caution">
    <text evidence="2">The sequence shown here is derived from an EMBL/GenBank/DDBJ whole genome shotgun (WGS) entry which is preliminary data.</text>
</comment>
<protein>
    <submittedName>
        <fullName evidence="2">Fe-S oxidoreductase</fullName>
    </submittedName>
</protein>
<dbReference type="InterPro" id="IPR006638">
    <property type="entry name" value="Elp3/MiaA/NifB-like_rSAM"/>
</dbReference>
<dbReference type="InterPro" id="IPR007197">
    <property type="entry name" value="rSAM"/>
</dbReference>
<dbReference type="SUPFAM" id="SSF102114">
    <property type="entry name" value="Radical SAM enzymes"/>
    <property type="match status" value="1"/>
</dbReference>
<name>A0ABT7PJ67_9BACT</name>
<dbReference type="Proteomes" id="UP001239462">
    <property type="component" value="Unassembled WGS sequence"/>
</dbReference>
<evidence type="ECO:0000259" key="1">
    <source>
        <dbReference type="SMART" id="SM00729"/>
    </source>
</evidence>
<reference evidence="2 3" key="1">
    <citation type="submission" date="2023-06" db="EMBL/GenBank/DDBJ databases">
        <title>Roseiconus lacunae JC819 isolated from Gulf of Mannar region, Tamil Nadu.</title>
        <authorList>
            <person name="Pk S."/>
            <person name="Ch S."/>
            <person name="Ch V.R."/>
        </authorList>
    </citation>
    <scope>NUCLEOTIDE SEQUENCE [LARGE SCALE GENOMIC DNA]</scope>
    <source>
        <strain evidence="2 3">JC819</strain>
    </source>
</reference>
<keyword evidence="3" id="KW-1185">Reference proteome</keyword>
<proteinExistence type="predicted"/>
<evidence type="ECO:0000313" key="2">
    <source>
        <dbReference type="EMBL" id="MDM4016543.1"/>
    </source>
</evidence>
<dbReference type="EMBL" id="JASZZN010000009">
    <property type="protein sequence ID" value="MDM4016543.1"/>
    <property type="molecule type" value="Genomic_DNA"/>
</dbReference>
<dbReference type="RefSeq" id="WP_230776941.1">
    <property type="nucleotide sequence ID" value="NZ_JAJMQV010000088.1"/>
</dbReference>
<gene>
    <name evidence="2" type="ORF">QTN89_13950</name>
</gene>
<evidence type="ECO:0000313" key="3">
    <source>
        <dbReference type="Proteomes" id="UP001239462"/>
    </source>
</evidence>
<accession>A0ABT7PJ67</accession>
<feature type="domain" description="Elp3/MiaA/NifB-like radical SAM core" evidence="1">
    <location>
        <begin position="30"/>
        <end position="243"/>
    </location>
</feature>
<dbReference type="SFLD" id="SFLDS00029">
    <property type="entry name" value="Radical_SAM"/>
    <property type="match status" value="1"/>
</dbReference>
<dbReference type="SMART" id="SM00729">
    <property type="entry name" value="Elp3"/>
    <property type="match status" value="1"/>
</dbReference>
<organism evidence="2 3">
    <name type="scientific">Roseiconus lacunae</name>
    <dbReference type="NCBI Taxonomy" id="2605694"/>
    <lineage>
        <taxon>Bacteria</taxon>
        <taxon>Pseudomonadati</taxon>
        <taxon>Planctomycetota</taxon>
        <taxon>Planctomycetia</taxon>
        <taxon>Pirellulales</taxon>
        <taxon>Pirellulaceae</taxon>
        <taxon>Roseiconus</taxon>
    </lineage>
</organism>
<dbReference type="InterPro" id="IPR058240">
    <property type="entry name" value="rSAM_sf"/>
</dbReference>
<sequence>MTEFDYHRPIDFLAEREPFRDRTGNSIVDVNTLFLTGRRCPIGCNMCDLHVFTREDSPPVGATVDQIDHALRRLPPASWIKLYNSGNFFDAASLPPADYDAIARRCEPFDRVIVENHPKIGRHRHLDFARRLRGKLEVAVGLESVQPRVLSRIGKRMTRDEFDRYAGWLTANDIDLRVFLIIGSPGIKTPEAVRWAKLSLRHAIAVGARHISLLPVRNGAGWGEDRRPLPTLTLQTLCEVFDDAIASTQHCCISIDLWEFKHQTLQPSDQNRLRCLSGAILEQRAVMHEAV</sequence>